<dbReference type="PROSITE" id="PS50297">
    <property type="entry name" value="ANK_REP_REGION"/>
    <property type="match status" value="3"/>
</dbReference>
<name>A0A250WVK5_9CHLO</name>
<dbReference type="SUPFAM" id="SSF48403">
    <property type="entry name" value="Ankyrin repeat"/>
    <property type="match status" value="1"/>
</dbReference>
<dbReference type="PANTHER" id="PTHR46224:SF64">
    <property type="entry name" value="IQ MOTIF AND ANKYRIN REPEAT DOMAIN-CONTAINING PROTEIN 1"/>
    <property type="match status" value="1"/>
</dbReference>
<dbReference type="SMART" id="SM00248">
    <property type="entry name" value="ANK"/>
    <property type="match status" value="6"/>
</dbReference>
<dbReference type="Proteomes" id="UP000232323">
    <property type="component" value="Unassembled WGS sequence"/>
</dbReference>
<dbReference type="STRING" id="1157962.A0A250WVK5"/>
<dbReference type="EMBL" id="BEGY01000009">
    <property type="protein sequence ID" value="GAX74796.1"/>
    <property type="molecule type" value="Genomic_DNA"/>
</dbReference>
<accession>A0A250WVK5</accession>
<dbReference type="PROSITE" id="PS50088">
    <property type="entry name" value="ANK_REPEAT"/>
    <property type="match status" value="3"/>
</dbReference>
<dbReference type="PANTHER" id="PTHR46224">
    <property type="entry name" value="ANKYRIN REPEAT FAMILY PROTEIN"/>
    <property type="match status" value="1"/>
</dbReference>
<feature type="repeat" description="ANK" evidence="1">
    <location>
        <begin position="278"/>
        <end position="310"/>
    </location>
</feature>
<dbReference type="Gene3D" id="1.25.40.20">
    <property type="entry name" value="Ankyrin repeat-containing domain"/>
    <property type="match status" value="2"/>
</dbReference>
<dbReference type="AlphaFoldDB" id="A0A250WVK5"/>
<feature type="repeat" description="ANK" evidence="1">
    <location>
        <begin position="245"/>
        <end position="277"/>
    </location>
</feature>
<protein>
    <submittedName>
        <fullName evidence="2">Uncharacterized protein</fullName>
    </submittedName>
</protein>
<organism evidence="2 3">
    <name type="scientific">Chlamydomonas eustigma</name>
    <dbReference type="NCBI Taxonomy" id="1157962"/>
    <lineage>
        <taxon>Eukaryota</taxon>
        <taxon>Viridiplantae</taxon>
        <taxon>Chlorophyta</taxon>
        <taxon>core chlorophytes</taxon>
        <taxon>Chlorophyceae</taxon>
        <taxon>CS clade</taxon>
        <taxon>Chlamydomonadales</taxon>
        <taxon>Chlamydomonadaceae</taxon>
        <taxon>Chlamydomonas</taxon>
    </lineage>
</organism>
<gene>
    <name evidence="2" type="ORF">CEUSTIGMA_g2243.t1</name>
</gene>
<evidence type="ECO:0000313" key="2">
    <source>
        <dbReference type="EMBL" id="GAX74796.1"/>
    </source>
</evidence>
<dbReference type="OrthoDB" id="551533at2759"/>
<evidence type="ECO:0000313" key="3">
    <source>
        <dbReference type="Proteomes" id="UP000232323"/>
    </source>
</evidence>
<dbReference type="Pfam" id="PF12796">
    <property type="entry name" value="Ank_2"/>
    <property type="match status" value="2"/>
</dbReference>
<dbReference type="InterPro" id="IPR036770">
    <property type="entry name" value="Ankyrin_rpt-contain_sf"/>
</dbReference>
<keyword evidence="1" id="KW-0040">ANK repeat</keyword>
<reference evidence="2 3" key="1">
    <citation type="submission" date="2017-08" db="EMBL/GenBank/DDBJ databases">
        <title>Acidophilic green algal genome provides insights into adaptation to an acidic environment.</title>
        <authorList>
            <person name="Hirooka S."/>
            <person name="Hirose Y."/>
            <person name="Kanesaki Y."/>
            <person name="Higuchi S."/>
            <person name="Fujiwara T."/>
            <person name="Onuma R."/>
            <person name="Era A."/>
            <person name="Ohbayashi R."/>
            <person name="Uzuka A."/>
            <person name="Nozaki H."/>
            <person name="Yoshikawa H."/>
            <person name="Miyagishima S.Y."/>
        </authorList>
    </citation>
    <scope>NUCLEOTIDE SEQUENCE [LARGE SCALE GENOMIC DNA]</scope>
    <source>
        <strain evidence="2 3">NIES-2499</strain>
    </source>
</reference>
<sequence length="353" mass="38241">MKLNPYKGNARLLWVHQHMFSRHLPETLRKSLQIMCIKTHRPIKKRSHKRKKCFTNGKHERRIHYQPLPLTLEATCSGIAELVMHESQTNESQREPSASNAEMCLTLLSACWTGEFRVVHDLLSQRGSGSGACSINYQQSDSGWTPLIAACASGHHKIVQLLLQAGADCYLHDAQDISPLMHAALHANQAVVKVLLNHGHVDVFHTASTSGRHALLEAAASGSCTCIELLVSEGGADVRMACERDGSHALLEAAAAGHLKAVKLLLGLGAKVNQTDKSGNTALIVAARNGDSAMVKVLLLRGVKSTISQFVSKRTALMEAAHRSASSVVEALMTASDWKEAVEAKDYQGSLAN</sequence>
<dbReference type="InterPro" id="IPR051616">
    <property type="entry name" value="Cul2-RING_E3_ligase_SR"/>
</dbReference>
<keyword evidence="3" id="KW-1185">Reference proteome</keyword>
<proteinExistence type="predicted"/>
<evidence type="ECO:0000256" key="1">
    <source>
        <dbReference type="PROSITE-ProRule" id="PRU00023"/>
    </source>
</evidence>
<comment type="caution">
    <text evidence="2">The sequence shown here is derived from an EMBL/GenBank/DDBJ whole genome shotgun (WGS) entry which is preliminary data.</text>
</comment>
<dbReference type="InterPro" id="IPR002110">
    <property type="entry name" value="Ankyrin_rpt"/>
</dbReference>
<feature type="repeat" description="ANK" evidence="1">
    <location>
        <begin position="142"/>
        <end position="174"/>
    </location>
</feature>